<dbReference type="AlphaFoldDB" id="A0A8E1WKJ9"/>
<protein>
    <submittedName>
        <fullName evidence="1">Uncharacterized protein</fullName>
    </submittedName>
</protein>
<organism evidence="1 2">
    <name type="scientific">Aminobacter carboxidus</name>
    <dbReference type="NCBI Taxonomy" id="376165"/>
    <lineage>
        <taxon>Bacteria</taxon>
        <taxon>Pseudomonadati</taxon>
        <taxon>Pseudomonadota</taxon>
        <taxon>Alphaproteobacteria</taxon>
        <taxon>Hyphomicrobiales</taxon>
        <taxon>Phyllobacteriaceae</taxon>
        <taxon>Aminobacter</taxon>
    </lineage>
</organism>
<gene>
    <name evidence="1" type="ORF">HNQ96_004944</name>
</gene>
<proteinExistence type="predicted"/>
<dbReference type="RefSeq" id="WP_184772109.1">
    <property type="nucleotide sequence ID" value="NZ_JACHGI010000014.1"/>
</dbReference>
<name>A0A8E1WKJ9_9HYPH</name>
<comment type="caution">
    <text evidence="1">The sequence shown here is derived from an EMBL/GenBank/DDBJ whole genome shotgun (WGS) entry which is preliminary data.</text>
</comment>
<dbReference type="Proteomes" id="UP000532373">
    <property type="component" value="Unassembled WGS sequence"/>
</dbReference>
<evidence type="ECO:0000313" key="2">
    <source>
        <dbReference type="Proteomes" id="UP000532373"/>
    </source>
</evidence>
<reference evidence="1 2" key="1">
    <citation type="submission" date="2020-08" db="EMBL/GenBank/DDBJ databases">
        <title>Genomic Encyclopedia of Type Strains, Phase IV (KMG-IV): sequencing the most valuable type-strain genomes for metagenomic binning, comparative biology and taxonomic classification.</title>
        <authorList>
            <person name="Goeker M."/>
        </authorList>
    </citation>
    <scope>NUCLEOTIDE SEQUENCE [LARGE SCALE GENOMIC DNA]</scope>
    <source>
        <strain evidence="1 2">DSM 17454</strain>
    </source>
</reference>
<sequence>MRFHPSRRSWDDLSDFVVHFTRDGIEPSAFNFVSFLRAGRLEARRRFGLGRDHVHSPPSVCFTEAPLHMLRRVSDARGSPFGVGFHKIFARRLGGGPVLYAYDAIGEATKELVARAANDPTDPIWRIAPFIDQPGDNYAFEWEREWRIPRDVDFRPGDIRFLTAPEADHEDIKAFFAELVEKESFPRYHCPLIDIDWDLARKRMAIRY</sequence>
<accession>A0A8E1WKJ9</accession>
<evidence type="ECO:0000313" key="1">
    <source>
        <dbReference type="EMBL" id="MBB6469055.1"/>
    </source>
</evidence>
<dbReference type="EMBL" id="JACHGI010000014">
    <property type="protein sequence ID" value="MBB6469055.1"/>
    <property type="molecule type" value="Genomic_DNA"/>
</dbReference>